<comment type="similarity">
    <text evidence="1">Belongs to the glutaredoxin family.</text>
</comment>
<dbReference type="EMBL" id="JAQJAN010000001">
    <property type="protein sequence ID" value="KAJ5740595.1"/>
    <property type="molecule type" value="Genomic_DNA"/>
</dbReference>
<accession>A0AAD6HWE2</accession>
<sequence length="105" mass="12140">MFPTSVLFSQARLTLFTRAGCGLCDTAKHTVVQLQKRRPFEYVEKDIMDPANKAWKDVYDYDVPVLHIQSVNNGLPKEADLSDARKLFHRMTEQEVEHMVDEAEK</sequence>
<dbReference type="AlphaFoldDB" id="A0AAD6HWE2"/>
<gene>
    <name evidence="2" type="ORF">N7493_000467</name>
</gene>
<keyword evidence="1" id="KW-0813">Transport</keyword>
<reference evidence="2" key="1">
    <citation type="journal article" date="2023" name="IMA Fungus">
        <title>Comparative genomic study of the Penicillium genus elucidates a diverse pangenome and 15 lateral gene transfer events.</title>
        <authorList>
            <person name="Petersen C."/>
            <person name="Sorensen T."/>
            <person name="Nielsen M.R."/>
            <person name="Sondergaard T.E."/>
            <person name="Sorensen J.L."/>
            <person name="Fitzpatrick D.A."/>
            <person name="Frisvad J.C."/>
            <person name="Nielsen K.L."/>
        </authorList>
    </citation>
    <scope>NUCLEOTIDE SEQUENCE</scope>
    <source>
        <strain evidence="2">IBT 17514</strain>
    </source>
</reference>
<dbReference type="SUPFAM" id="SSF52833">
    <property type="entry name" value="Thioredoxin-like"/>
    <property type="match status" value="1"/>
</dbReference>
<dbReference type="InterPro" id="IPR052565">
    <property type="entry name" value="Glutaredoxin-like_YDR286C"/>
</dbReference>
<dbReference type="Gene3D" id="3.40.30.10">
    <property type="entry name" value="Glutaredoxin"/>
    <property type="match status" value="1"/>
</dbReference>
<name>A0AAD6HWE2_9EURO</name>
<dbReference type="PANTHER" id="PTHR33558:SF1">
    <property type="entry name" value="GLUTAREDOXIN-LIKE PROTEIN C5ORF63 HOMOLOG"/>
    <property type="match status" value="1"/>
</dbReference>
<dbReference type="Pfam" id="PF05768">
    <property type="entry name" value="Glrx-like"/>
    <property type="match status" value="1"/>
</dbReference>
<keyword evidence="1" id="KW-0249">Electron transport</keyword>
<dbReference type="InterPro" id="IPR036249">
    <property type="entry name" value="Thioredoxin-like_sf"/>
</dbReference>
<organism evidence="2 3">
    <name type="scientific">Penicillium malachiteum</name>
    <dbReference type="NCBI Taxonomy" id="1324776"/>
    <lineage>
        <taxon>Eukaryota</taxon>
        <taxon>Fungi</taxon>
        <taxon>Dikarya</taxon>
        <taxon>Ascomycota</taxon>
        <taxon>Pezizomycotina</taxon>
        <taxon>Eurotiomycetes</taxon>
        <taxon>Eurotiomycetidae</taxon>
        <taxon>Eurotiales</taxon>
        <taxon>Aspergillaceae</taxon>
        <taxon>Penicillium</taxon>
    </lineage>
</organism>
<protein>
    <recommendedName>
        <fullName evidence="1">Glutaredoxin-like protein</fullName>
    </recommendedName>
</protein>
<reference evidence="2" key="2">
    <citation type="submission" date="2023-01" db="EMBL/GenBank/DDBJ databases">
        <authorList>
            <person name="Petersen C."/>
        </authorList>
    </citation>
    <scope>NUCLEOTIDE SEQUENCE</scope>
    <source>
        <strain evidence="2">IBT 17514</strain>
    </source>
</reference>
<evidence type="ECO:0000313" key="3">
    <source>
        <dbReference type="Proteomes" id="UP001215712"/>
    </source>
</evidence>
<dbReference type="InterPro" id="IPR008554">
    <property type="entry name" value="Glutaredoxin-like"/>
</dbReference>
<keyword evidence="3" id="KW-1185">Reference proteome</keyword>
<dbReference type="PANTHER" id="PTHR33558">
    <property type="entry name" value="GLUTAREDOXIN-LIKE PROTEIN C5ORF63 HOMOLOG"/>
    <property type="match status" value="1"/>
</dbReference>
<evidence type="ECO:0000256" key="1">
    <source>
        <dbReference type="RuleBase" id="RU363082"/>
    </source>
</evidence>
<proteinExistence type="inferred from homology"/>
<comment type="caution">
    <text evidence="2">The sequence shown here is derived from an EMBL/GenBank/DDBJ whole genome shotgun (WGS) entry which is preliminary data.</text>
</comment>
<dbReference type="Proteomes" id="UP001215712">
    <property type="component" value="Unassembled WGS sequence"/>
</dbReference>
<evidence type="ECO:0000313" key="2">
    <source>
        <dbReference type="EMBL" id="KAJ5740595.1"/>
    </source>
</evidence>